<feature type="binding site" evidence="11">
    <location>
        <position position="521"/>
    </location>
    <ligand>
        <name>phosphoenolpyruvate</name>
        <dbReference type="ChEBI" id="CHEBI:58702"/>
    </ligand>
</feature>
<dbReference type="Proteomes" id="UP000280307">
    <property type="component" value="Unassembled WGS sequence"/>
</dbReference>
<evidence type="ECO:0000256" key="11">
    <source>
        <dbReference type="PIRSR" id="PIRSR000732-2"/>
    </source>
</evidence>
<dbReference type="Gene3D" id="1.10.274.10">
    <property type="entry name" value="PtsI, HPr-binding domain"/>
    <property type="match status" value="1"/>
</dbReference>
<keyword evidence="9" id="KW-0598">Phosphotransferase system</keyword>
<feature type="domain" description="PEP-utilising enzyme mobile" evidence="13">
    <location>
        <begin position="178"/>
        <end position="250"/>
    </location>
</feature>
<dbReference type="PIRSF" id="PIRSF000732">
    <property type="entry name" value="PTS_enzyme_I"/>
    <property type="match status" value="1"/>
</dbReference>
<evidence type="ECO:0000256" key="9">
    <source>
        <dbReference type="PIRNR" id="PIRNR000732"/>
    </source>
</evidence>
<dbReference type="Gene3D" id="3.20.20.60">
    <property type="entry name" value="Phosphoenolpyruvate-binding domains"/>
    <property type="match status" value="1"/>
</dbReference>
<evidence type="ECO:0000256" key="7">
    <source>
        <dbReference type="ARBA" id="ARBA00022842"/>
    </source>
</evidence>
<dbReference type="GO" id="GO:0009401">
    <property type="term" value="P:phosphoenolpyruvate-dependent sugar phosphotransferase system"/>
    <property type="evidence" value="ECO:0007669"/>
    <property type="project" value="UniProtKB-KW"/>
</dbReference>
<dbReference type="PANTHER" id="PTHR46244:SF3">
    <property type="entry name" value="PHOSPHOENOLPYRUVATE-PROTEIN PHOSPHOTRANSFERASE"/>
    <property type="match status" value="1"/>
</dbReference>
<dbReference type="InterPro" id="IPR023151">
    <property type="entry name" value="PEP_util_CS"/>
</dbReference>
<keyword evidence="16" id="KW-0670">Pyruvate</keyword>
<keyword evidence="6 9" id="KW-0418">Kinase</keyword>
<evidence type="ECO:0000313" key="16">
    <source>
        <dbReference type="EMBL" id="RRR71247.1"/>
    </source>
</evidence>
<dbReference type="GO" id="GO:0046872">
    <property type="term" value="F:metal ion binding"/>
    <property type="evidence" value="ECO:0007669"/>
    <property type="project" value="UniProtKB-KW"/>
</dbReference>
<dbReference type="InterPro" id="IPR000121">
    <property type="entry name" value="PEP_util_C"/>
</dbReference>
<dbReference type="Gene3D" id="3.50.30.10">
    <property type="entry name" value="Phosphohistidine domain"/>
    <property type="match status" value="1"/>
</dbReference>
<evidence type="ECO:0000256" key="2">
    <source>
        <dbReference type="ARBA" id="ARBA00007837"/>
    </source>
</evidence>
<keyword evidence="5 9" id="KW-0479">Metal-binding</keyword>
<dbReference type="InterPro" id="IPR024692">
    <property type="entry name" value="PTS_EI"/>
</dbReference>
<dbReference type="EMBL" id="RSAS01000464">
    <property type="protein sequence ID" value="RRR71247.1"/>
    <property type="molecule type" value="Genomic_DNA"/>
</dbReference>
<gene>
    <name evidence="16" type="ORF">EI684_11925</name>
</gene>
<keyword evidence="7 9" id="KW-0460">Magnesium</keyword>
<dbReference type="SUPFAM" id="SSF47831">
    <property type="entry name" value="Enzyme I of the PEP:sugar phosphotransferase system HPr-binding (sub)domain"/>
    <property type="match status" value="1"/>
</dbReference>
<keyword evidence="9" id="KW-0813">Transport</keyword>
<evidence type="ECO:0000256" key="10">
    <source>
        <dbReference type="PIRSR" id="PIRSR000732-1"/>
    </source>
</evidence>
<evidence type="ECO:0000259" key="14">
    <source>
        <dbReference type="Pfam" id="PF02896"/>
    </source>
</evidence>
<dbReference type="InterPro" id="IPR036618">
    <property type="entry name" value="PtsI_HPr-bd_sf"/>
</dbReference>
<comment type="similarity">
    <text evidence="2 9">Belongs to the PEP-utilizing enzyme family.</text>
</comment>
<feature type="domain" description="PEP-utilising enzyme C-terminal" evidence="14">
    <location>
        <begin position="280"/>
        <end position="597"/>
    </location>
</feature>
<dbReference type="AlphaFoldDB" id="A0A426TYW5"/>
<comment type="cofactor">
    <cofactor evidence="1 9 12">
        <name>Mg(2+)</name>
        <dbReference type="ChEBI" id="CHEBI:18420"/>
    </cofactor>
</comment>
<feature type="binding site" evidence="11">
    <location>
        <begin position="510"/>
        <end position="511"/>
    </location>
    <ligand>
        <name>phosphoenolpyruvate</name>
        <dbReference type="ChEBI" id="CHEBI:58702"/>
    </ligand>
</feature>
<sequence length="623" mass="66660">MRGNQVPSRTLSRMHKGVFTMSTATLHGQMAAPGYASGPAHCYTFPDLLEDPGELPEDASTLAECGRLEAGLAEAEQILMQHYRDLYAAERDEEAEIFLALAALVQDRSFVRLAEGLITDTGITAEHAAIIAADHEADLLEELPDEQLRLRGGDMRELGRLVMRVLRGETNPWQGLTHPAIIVAPDLGPSELMSLPREHVLGIALAAGGIHSHVAILARSLGIPMLVGLGDTLLEHVQPDMPLALDGTTGQLLLNPSAAEQAAMHERNAQAVAREAALRNDIALPTVTSDGHVIRLMANVANAQEAQRAQEWGAAGVGLLRSELLCAEASFWPTEAQQLALYQAVSAALPDQPITIRTFDIGGDKRFDFMRYLNAPALTQPTRRNKKGKTVAPAPPAGPNLRISEANPALGWRGLRLALSHPELVLLPQLRAILRLGAGADVRILLPMVTNLAELQQARALLEQAQQELASANLPHARQVQLGIMIEVPAAALNSASLAPHADFFAIGTNDLTQYTLACDRNNSHVAALYQPFDPALLRLIEMACSSVHPYGRSVSLCGDLSSDPRATALLIGLGVDTLSCTPAALPHVRAAIRATNYQQARALARHALNAPSAQAVLALLAP</sequence>
<dbReference type="InterPro" id="IPR036637">
    <property type="entry name" value="Phosphohistidine_dom_sf"/>
</dbReference>
<organism evidence="16 17">
    <name type="scientific">Candidatus Viridilinea halotolerans</name>
    <dbReference type="NCBI Taxonomy" id="2491704"/>
    <lineage>
        <taxon>Bacteria</taxon>
        <taxon>Bacillati</taxon>
        <taxon>Chloroflexota</taxon>
        <taxon>Chloroflexia</taxon>
        <taxon>Chloroflexales</taxon>
        <taxon>Chloroflexineae</taxon>
        <taxon>Oscillochloridaceae</taxon>
        <taxon>Candidatus Viridilinea</taxon>
    </lineage>
</organism>
<evidence type="ECO:0000256" key="3">
    <source>
        <dbReference type="ARBA" id="ARBA00016544"/>
    </source>
</evidence>
<evidence type="ECO:0000256" key="8">
    <source>
        <dbReference type="ARBA" id="ARBA00033235"/>
    </source>
</evidence>
<dbReference type="Pfam" id="PF00391">
    <property type="entry name" value="PEP-utilizers"/>
    <property type="match status" value="1"/>
</dbReference>
<reference evidence="16 17" key="1">
    <citation type="submission" date="2018-12" db="EMBL/GenBank/DDBJ databases">
        <title>Genome Sequence of Candidatus Viridilinea halotolerans isolated from saline sulfide-rich spring.</title>
        <authorList>
            <person name="Grouzdev D.S."/>
            <person name="Burganskaya E.I."/>
            <person name="Krutkina M.S."/>
            <person name="Sukhacheva M.V."/>
            <person name="Gorlenko V.M."/>
        </authorList>
    </citation>
    <scope>NUCLEOTIDE SEQUENCE [LARGE SCALE GENOMIC DNA]</scope>
    <source>
        <strain evidence="16">Chok-6</strain>
    </source>
</reference>
<feature type="binding site" evidence="12">
    <location>
        <position position="511"/>
    </location>
    <ligand>
        <name>Mg(2+)</name>
        <dbReference type="ChEBI" id="CHEBI:18420"/>
    </ligand>
</feature>
<dbReference type="InterPro" id="IPR015813">
    <property type="entry name" value="Pyrv/PenolPyrv_kinase-like_dom"/>
</dbReference>
<evidence type="ECO:0000256" key="5">
    <source>
        <dbReference type="ARBA" id="ARBA00022723"/>
    </source>
</evidence>
<keyword evidence="4 9" id="KW-0808">Transferase</keyword>
<dbReference type="Pfam" id="PF02896">
    <property type="entry name" value="PEP-utilizers_C"/>
    <property type="match status" value="1"/>
</dbReference>
<evidence type="ECO:0000256" key="4">
    <source>
        <dbReference type="ARBA" id="ARBA00022679"/>
    </source>
</evidence>
<keyword evidence="9" id="KW-0963">Cytoplasm</keyword>
<accession>A0A426TYW5</accession>
<evidence type="ECO:0000256" key="6">
    <source>
        <dbReference type="ARBA" id="ARBA00022777"/>
    </source>
</evidence>
<comment type="subcellular location">
    <subcellularLocation>
        <location evidence="9">Cytoplasm</location>
    </subcellularLocation>
</comment>
<comment type="caution">
    <text evidence="16">The sequence shown here is derived from an EMBL/GenBank/DDBJ whole genome shotgun (WGS) entry which is preliminary data.</text>
</comment>
<dbReference type="GO" id="GO:0016301">
    <property type="term" value="F:kinase activity"/>
    <property type="evidence" value="ECO:0007669"/>
    <property type="project" value="UniProtKB-KW"/>
</dbReference>
<feature type="domain" description="Phosphotransferase system enzyme I N-terminal" evidence="15">
    <location>
        <begin position="27"/>
        <end position="151"/>
    </location>
</feature>
<dbReference type="PROSITE" id="PS00742">
    <property type="entry name" value="PEP_ENZYMES_2"/>
    <property type="match status" value="1"/>
</dbReference>
<dbReference type="InterPro" id="IPR040442">
    <property type="entry name" value="Pyrv_kinase-like_dom_sf"/>
</dbReference>
<dbReference type="SUPFAM" id="SSF52009">
    <property type="entry name" value="Phosphohistidine domain"/>
    <property type="match status" value="1"/>
</dbReference>
<name>A0A426TYW5_9CHLR</name>
<dbReference type="Pfam" id="PF05524">
    <property type="entry name" value="PEP-utilisers_N"/>
    <property type="match status" value="1"/>
</dbReference>
<dbReference type="InterPro" id="IPR008279">
    <property type="entry name" value="PEP-util_enz_mobile_dom"/>
</dbReference>
<proteinExistence type="inferred from homology"/>
<feature type="active site" description="Tele-phosphohistidine intermediate" evidence="10">
    <location>
        <position position="213"/>
    </location>
</feature>
<dbReference type="InterPro" id="IPR050499">
    <property type="entry name" value="PEP-utilizing_PTS_enzyme"/>
</dbReference>
<evidence type="ECO:0000259" key="15">
    <source>
        <dbReference type="Pfam" id="PF05524"/>
    </source>
</evidence>
<dbReference type="InterPro" id="IPR008731">
    <property type="entry name" value="PTS_EIN"/>
</dbReference>
<evidence type="ECO:0000313" key="17">
    <source>
        <dbReference type="Proteomes" id="UP000280307"/>
    </source>
</evidence>
<evidence type="ECO:0000256" key="12">
    <source>
        <dbReference type="PIRSR" id="PIRSR000732-3"/>
    </source>
</evidence>
<dbReference type="PANTHER" id="PTHR46244">
    <property type="entry name" value="PHOSPHOENOLPYRUVATE-PROTEIN PHOSPHOTRANSFERASE"/>
    <property type="match status" value="1"/>
</dbReference>
<comment type="function">
    <text evidence="9">General (non sugar-specific) component of the phosphoenolpyruvate-dependent sugar phosphotransferase system (sugar PTS). This major carbohydrate active-transport system catalyzes the phosphorylation of incoming sugar substrates concomitantly with their translocation across the cell membrane. Enzyme I transfers the phosphoryl group from phosphoenolpyruvate (PEP) to the phosphoryl carrier protein (HPr).</text>
</comment>
<dbReference type="SUPFAM" id="SSF51621">
    <property type="entry name" value="Phosphoenolpyruvate/pyruvate domain"/>
    <property type="match status" value="1"/>
</dbReference>
<dbReference type="GO" id="GO:0005737">
    <property type="term" value="C:cytoplasm"/>
    <property type="evidence" value="ECO:0007669"/>
    <property type="project" value="UniProtKB-SubCell"/>
</dbReference>
<evidence type="ECO:0000256" key="1">
    <source>
        <dbReference type="ARBA" id="ARBA00001946"/>
    </source>
</evidence>
<feature type="binding site" evidence="12">
    <location>
        <position position="487"/>
    </location>
    <ligand>
        <name>Mg(2+)</name>
        <dbReference type="ChEBI" id="CHEBI:18420"/>
    </ligand>
</feature>
<dbReference type="EC" id="2.7.3.9" evidence="9"/>
<feature type="binding site" evidence="11">
    <location>
        <position position="357"/>
    </location>
    <ligand>
        <name>phosphoenolpyruvate</name>
        <dbReference type="ChEBI" id="CHEBI:58702"/>
    </ligand>
</feature>
<dbReference type="GO" id="GO:0008965">
    <property type="term" value="F:phosphoenolpyruvate-protein phosphotransferase activity"/>
    <property type="evidence" value="ECO:0007669"/>
    <property type="project" value="UniProtKB-EC"/>
</dbReference>
<protein>
    <recommendedName>
        <fullName evidence="3 9">Phosphoenolpyruvate-protein phosphotransferase</fullName>
        <ecNumber evidence="9">2.7.3.9</ecNumber>
    </recommendedName>
    <alternativeName>
        <fullName evidence="8 9">Phosphotransferase system, enzyme I</fullName>
    </alternativeName>
</protein>
<keyword evidence="9" id="KW-0762">Sugar transport</keyword>
<evidence type="ECO:0000259" key="13">
    <source>
        <dbReference type="Pfam" id="PF00391"/>
    </source>
</evidence>
<feature type="binding site" evidence="11">
    <location>
        <position position="321"/>
    </location>
    <ligand>
        <name>phosphoenolpyruvate</name>
        <dbReference type="ChEBI" id="CHEBI:58702"/>
    </ligand>
</feature>
<feature type="active site" description="Proton donor" evidence="10">
    <location>
        <position position="558"/>
    </location>
</feature>
<comment type="catalytic activity">
    <reaction evidence="9">
        <text>L-histidyl-[protein] + phosphoenolpyruvate = N(pros)-phospho-L-histidyl-[protein] + pyruvate</text>
        <dbReference type="Rhea" id="RHEA:23880"/>
        <dbReference type="Rhea" id="RHEA-COMP:9745"/>
        <dbReference type="Rhea" id="RHEA-COMP:9746"/>
        <dbReference type="ChEBI" id="CHEBI:15361"/>
        <dbReference type="ChEBI" id="CHEBI:29979"/>
        <dbReference type="ChEBI" id="CHEBI:58702"/>
        <dbReference type="ChEBI" id="CHEBI:64837"/>
        <dbReference type="EC" id="2.7.3.9"/>
    </reaction>
</comment>